<comment type="function">
    <text evidence="8 10">Specifically methylates the N3 position of the uracil ring of uridine 1498 (m3U1498) in 16S rRNA. Acts on the fully assembled 30S ribosomal subunit.</text>
</comment>
<dbReference type="InterPro" id="IPR006700">
    <property type="entry name" value="RsmE"/>
</dbReference>
<dbReference type="Gene3D" id="2.40.240.20">
    <property type="entry name" value="Hypothetical PUA domain-like, domain 1"/>
    <property type="match status" value="1"/>
</dbReference>
<dbReference type="Pfam" id="PF20260">
    <property type="entry name" value="PUA_4"/>
    <property type="match status" value="1"/>
</dbReference>
<dbReference type="EMBL" id="CAKLPY010000001">
    <property type="protein sequence ID" value="CAH0995037.1"/>
    <property type="molecule type" value="Genomic_DNA"/>
</dbReference>
<dbReference type="PANTHER" id="PTHR30027:SF3">
    <property type="entry name" value="16S RRNA (URACIL(1498)-N(3))-METHYLTRANSFERASE"/>
    <property type="match status" value="1"/>
</dbReference>
<proteinExistence type="inferred from homology"/>
<keyword evidence="6 10" id="KW-0808">Transferase</keyword>
<evidence type="ECO:0000259" key="11">
    <source>
        <dbReference type="Pfam" id="PF04452"/>
    </source>
</evidence>
<dbReference type="Gene3D" id="3.40.1280.10">
    <property type="match status" value="1"/>
</dbReference>
<keyword evidence="4 10" id="KW-0698">rRNA processing</keyword>
<evidence type="ECO:0000256" key="2">
    <source>
        <dbReference type="ARBA" id="ARBA00005528"/>
    </source>
</evidence>
<evidence type="ECO:0000259" key="12">
    <source>
        <dbReference type="Pfam" id="PF20260"/>
    </source>
</evidence>
<dbReference type="CDD" id="cd18084">
    <property type="entry name" value="RsmE-like"/>
    <property type="match status" value="1"/>
</dbReference>
<dbReference type="RefSeq" id="WP_238805313.1">
    <property type="nucleotide sequence ID" value="NZ_CAKLPY010000001.1"/>
</dbReference>
<dbReference type="InterPro" id="IPR029026">
    <property type="entry name" value="tRNA_m1G_MTases_N"/>
</dbReference>
<dbReference type="InterPro" id="IPR015947">
    <property type="entry name" value="PUA-like_sf"/>
</dbReference>
<gene>
    <name evidence="13" type="primary">rsmE</name>
    <name evidence="13" type="ORF">EMA8858_01157</name>
</gene>
<sequence>MLLFYQPEMQNSSIGKLHFLNEEDARHCVKVLRKNVQDKIHVVDGVGGIYECEIVKAHEKKCELKVLSAEQNFQKRNHFLHIAIAPTKNADRIEYFIEKCVEIGVDEITLIQTKHSERKHQKVERLEKIAISAMKQSLKAYLPKINELISIEKFFKNTECDNKFIGHLTQDSIPLKSAINQKSDYLIMIGPEGDFSKEEIEQARNAGFQVVTLGNSRLRTETAGVVACTIINSFF</sequence>
<evidence type="ECO:0000256" key="3">
    <source>
        <dbReference type="ARBA" id="ARBA00022490"/>
    </source>
</evidence>
<dbReference type="PANTHER" id="PTHR30027">
    <property type="entry name" value="RIBOSOMAL RNA SMALL SUBUNIT METHYLTRANSFERASE E"/>
    <property type="match status" value="1"/>
</dbReference>
<keyword evidence="3 10" id="KW-0963">Cytoplasm</keyword>
<feature type="domain" description="Ribosomal RNA small subunit methyltransferase E PUA-like" evidence="12">
    <location>
        <begin position="20"/>
        <end position="67"/>
    </location>
</feature>
<evidence type="ECO:0000256" key="10">
    <source>
        <dbReference type="PIRNR" id="PIRNR015601"/>
    </source>
</evidence>
<comment type="catalytic activity">
    <reaction evidence="9 10">
        <text>uridine(1498) in 16S rRNA + S-adenosyl-L-methionine = N(3)-methyluridine(1498) in 16S rRNA + S-adenosyl-L-homocysteine + H(+)</text>
        <dbReference type="Rhea" id="RHEA:42920"/>
        <dbReference type="Rhea" id="RHEA-COMP:10283"/>
        <dbReference type="Rhea" id="RHEA-COMP:10284"/>
        <dbReference type="ChEBI" id="CHEBI:15378"/>
        <dbReference type="ChEBI" id="CHEBI:57856"/>
        <dbReference type="ChEBI" id="CHEBI:59789"/>
        <dbReference type="ChEBI" id="CHEBI:65315"/>
        <dbReference type="ChEBI" id="CHEBI:74502"/>
        <dbReference type="EC" id="2.1.1.193"/>
    </reaction>
</comment>
<dbReference type="SUPFAM" id="SSF88697">
    <property type="entry name" value="PUA domain-like"/>
    <property type="match status" value="1"/>
</dbReference>
<dbReference type="GO" id="GO:0032259">
    <property type="term" value="P:methylation"/>
    <property type="evidence" value="ECO:0007669"/>
    <property type="project" value="UniProtKB-KW"/>
</dbReference>
<name>A0ABM9AMK0_9BACT</name>
<feature type="domain" description="Ribosomal RNA small subunit methyltransferase E methyltransferase" evidence="11">
    <location>
        <begin position="79"/>
        <end position="231"/>
    </location>
</feature>
<evidence type="ECO:0000256" key="5">
    <source>
        <dbReference type="ARBA" id="ARBA00022603"/>
    </source>
</evidence>
<evidence type="ECO:0000256" key="8">
    <source>
        <dbReference type="ARBA" id="ARBA00025699"/>
    </source>
</evidence>
<dbReference type="EC" id="2.1.1.193" evidence="10"/>
<evidence type="ECO:0000256" key="6">
    <source>
        <dbReference type="ARBA" id="ARBA00022679"/>
    </source>
</evidence>
<dbReference type="Pfam" id="PF04452">
    <property type="entry name" value="Methyltrans_RNA"/>
    <property type="match status" value="1"/>
</dbReference>
<dbReference type="NCBIfam" id="TIGR00046">
    <property type="entry name" value="RsmE family RNA methyltransferase"/>
    <property type="match status" value="1"/>
</dbReference>
<dbReference type="InterPro" id="IPR046886">
    <property type="entry name" value="RsmE_MTase_dom"/>
</dbReference>
<comment type="similarity">
    <text evidence="2 10">Belongs to the RNA methyltransferase RsmE family.</text>
</comment>
<comment type="caution">
    <text evidence="13">The sequence shown here is derived from an EMBL/GenBank/DDBJ whole genome shotgun (WGS) entry which is preliminary data.</text>
</comment>
<evidence type="ECO:0000256" key="9">
    <source>
        <dbReference type="ARBA" id="ARBA00047944"/>
    </source>
</evidence>
<organism evidence="13 14">
    <name type="scientific">Emticicia aquatica</name>
    <dbReference type="NCBI Taxonomy" id="1681835"/>
    <lineage>
        <taxon>Bacteria</taxon>
        <taxon>Pseudomonadati</taxon>
        <taxon>Bacteroidota</taxon>
        <taxon>Cytophagia</taxon>
        <taxon>Cytophagales</taxon>
        <taxon>Leadbetterellaceae</taxon>
        <taxon>Emticicia</taxon>
    </lineage>
</organism>
<keyword evidence="14" id="KW-1185">Reference proteome</keyword>
<dbReference type="SUPFAM" id="SSF75217">
    <property type="entry name" value="alpha/beta knot"/>
    <property type="match status" value="1"/>
</dbReference>
<keyword evidence="7 10" id="KW-0949">S-adenosyl-L-methionine</keyword>
<dbReference type="PIRSF" id="PIRSF015601">
    <property type="entry name" value="MTase_slr0722"/>
    <property type="match status" value="1"/>
</dbReference>
<evidence type="ECO:0000256" key="4">
    <source>
        <dbReference type="ARBA" id="ARBA00022552"/>
    </source>
</evidence>
<evidence type="ECO:0000313" key="13">
    <source>
        <dbReference type="EMBL" id="CAH0995037.1"/>
    </source>
</evidence>
<dbReference type="Proteomes" id="UP000837932">
    <property type="component" value="Unassembled WGS sequence"/>
</dbReference>
<protein>
    <recommendedName>
        <fullName evidence="10">Ribosomal RNA small subunit methyltransferase E</fullName>
        <ecNumber evidence="10">2.1.1.193</ecNumber>
    </recommendedName>
</protein>
<evidence type="ECO:0000313" key="14">
    <source>
        <dbReference type="Proteomes" id="UP000837932"/>
    </source>
</evidence>
<dbReference type="InterPro" id="IPR046887">
    <property type="entry name" value="RsmE_PUA-like"/>
</dbReference>
<dbReference type="InterPro" id="IPR029028">
    <property type="entry name" value="Alpha/beta_knot_MTases"/>
</dbReference>
<accession>A0ABM9AMK0</accession>
<reference evidence="13" key="1">
    <citation type="submission" date="2021-12" db="EMBL/GenBank/DDBJ databases">
        <authorList>
            <person name="Rodrigo-Torres L."/>
            <person name="Arahal R. D."/>
            <person name="Lucena T."/>
        </authorList>
    </citation>
    <scope>NUCLEOTIDE SEQUENCE</scope>
    <source>
        <strain evidence="13">CECT 8858</strain>
    </source>
</reference>
<evidence type="ECO:0000256" key="1">
    <source>
        <dbReference type="ARBA" id="ARBA00004496"/>
    </source>
</evidence>
<comment type="subcellular location">
    <subcellularLocation>
        <location evidence="1 10">Cytoplasm</location>
    </subcellularLocation>
</comment>
<dbReference type="NCBIfam" id="NF008702">
    <property type="entry name" value="PRK11713.6-1"/>
    <property type="match status" value="1"/>
</dbReference>
<dbReference type="GO" id="GO:0008168">
    <property type="term" value="F:methyltransferase activity"/>
    <property type="evidence" value="ECO:0007669"/>
    <property type="project" value="UniProtKB-KW"/>
</dbReference>
<evidence type="ECO:0000256" key="7">
    <source>
        <dbReference type="ARBA" id="ARBA00022691"/>
    </source>
</evidence>
<keyword evidence="5 10" id="KW-0489">Methyltransferase</keyword>